<dbReference type="Pfam" id="PF21688">
    <property type="entry name" value="FAD-depend_C"/>
    <property type="match status" value="1"/>
</dbReference>
<protein>
    <submittedName>
        <fullName evidence="3">D-amino acid dehydrogenase small subunit</fullName>
        <ecNumber evidence="3">1.4.99.6</ecNumber>
    </submittedName>
</protein>
<evidence type="ECO:0000256" key="1">
    <source>
        <dbReference type="SAM" id="MobiDB-lite"/>
    </source>
</evidence>
<evidence type="ECO:0000313" key="3">
    <source>
        <dbReference type="EMBL" id="QDT94439.1"/>
    </source>
</evidence>
<dbReference type="EMBL" id="CP036343">
    <property type="protein sequence ID" value="QDT94439.1"/>
    <property type="molecule type" value="Genomic_DNA"/>
</dbReference>
<dbReference type="EC" id="1.4.99.6" evidence="3"/>
<keyword evidence="3" id="KW-0560">Oxidoreductase</keyword>
<keyword evidence="4" id="KW-1185">Reference proteome</keyword>
<organism evidence="3 4">
    <name type="scientific">Gimesia algae</name>
    <dbReference type="NCBI Taxonomy" id="2527971"/>
    <lineage>
        <taxon>Bacteria</taxon>
        <taxon>Pseudomonadati</taxon>
        <taxon>Planctomycetota</taxon>
        <taxon>Planctomycetia</taxon>
        <taxon>Planctomycetales</taxon>
        <taxon>Planctomycetaceae</taxon>
        <taxon>Gimesia</taxon>
    </lineage>
</organism>
<reference evidence="3 4" key="1">
    <citation type="submission" date="2019-02" db="EMBL/GenBank/DDBJ databases">
        <title>Deep-cultivation of Planctomycetes and their phenomic and genomic characterization uncovers novel biology.</title>
        <authorList>
            <person name="Wiegand S."/>
            <person name="Jogler M."/>
            <person name="Boedeker C."/>
            <person name="Pinto D."/>
            <person name="Vollmers J."/>
            <person name="Rivas-Marin E."/>
            <person name="Kohn T."/>
            <person name="Peeters S.H."/>
            <person name="Heuer A."/>
            <person name="Rast P."/>
            <person name="Oberbeckmann S."/>
            <person name="Bunk B."/>
            <person name="Jeske O."/>
            <person name="Meyerdierks A."/>
            <person name="Storesund J.E."/>
            <person name="Kallscheuer N."/>
            <person name="Luecker S."/>
            <person name="Lage O.M."/>
            <person name="Pohl T."/>
            <person name="Merkel B.J."/>
            <person name="Hornburger P."/>
            <person name="Mueller R.-W."/>
            <person name="Bruemmer F."/>
            <person name="Labrenz M."/>
            <person name="Spormann A.M."/>
            <person name="Op den Camp H."/>
            <person name="Overmann J."/>
            <person name="Amann R."/>
            <person name="Jetten M.S.M."/>
            <person name="Mascher T."/>
            <person name="Medema M.H."/>
            <person name="Devos D.P."/>
            <person name="Kaster A.-K."/>
            <person name="Ovreas L."/>
            <person name="Rohde M."/>
            <person name="Galperin M.Y."/>
            <person name="Jogler C."/>
        </authorList>
    </citation>
    <scope>NUCLEOTIDE SEQUENCE [LARGE SCALE GENOMIC DNA]</scope>
    <source>
        <strain evidence="3 4">Pan161</strain>
    </source>
</reference>
<dbReference type="AlphaFoldDB" id="A0A517VN65"/>
<accession>A0A517VN65</accession>
<dbReference type="Gene3D" id="3.30.70.2700">
    <property type="match status" value="1"/>
</dbReference>
<dbReference type="SUPFAM" id="SSF51905">
    <property type="entry name" value="FAD/NAD(P)-binding domain"/>
    <property type="match status" value="1"/>
</dbReference>
<dbReference type="PANTHER" id="PTHR42842">
    <property type="entry name" value="FAD/NAD(P)-BINDING OXIDOREDUCTASE"/>
    <property type="match status" value="1"/>
</dbReference>
<evidence type="ECO:0000259" key="2">
    <source>
        <dbReference type="Pfam" id="PF21688"/>
    </source>
</evidence>
<gene>
    <name evidence="3" type="primary">dadA</name>
    <name evidence="3" type="ORF">Pan161_61350</name>
</gene>
<dbReference type="PANTHER" id="PTHR42842:SF3">
    <property type="entry name" value="FAD_NAD(P)-BINDING OXIDOREDUCTASE FAMILY PROTEIN"/>
    <property type="match status" value="1"/>
</dbReference>
<dbReference type="OrthoDB" id="9772594at2"/>
<dbReference type="GO" id="GO:0016491">
    <property type="term" value="F:oxidoreductase activity"/>
    <property type="evidence" value="ECO:0007669"/>
    <property type="project" value="UniProtKB-KW"/>
</dbReference>
<dbReference type="PIRSF" id="PIRSF038984">
    <property type="entry name" value="FAD_binding_protein"/>
    <property type="match status" value="1"/>
</dbReference>
<evidence type="ECO:0000313" key="4">
    <source>
        <dbReference type="Proteomes" id="UP000316855"/>
    </source>
</evidence>
<proteinExistence type="predicted"/>
<dbReference type="InterPro" id="IPR036188">
    <property type="entry name" value="FAD/NAD-bd_sf"/>
</dbReference>
<dbReference type="RefSeq" id="WP_145232334.1">
    <property type="nucleotide sequence ID" value="NZ_CP036343.1"/>
</dbReference>
<dbReference type="Proteomes" id="UP000316855">
    <property type="component" value="Chromosome"/>
</dbReference>
<sequence length="542" mass="60207">MSLKVTNIRLPVEFPEQELAEKIAQQLGINADEIQNYRILRKSLDARSRHDLRFVYSAEVTLPDEAGVLKKLRDDSSIQEHSEAPFHDPASGTQPLEERPVVVGSGPAGLLAGYFLALKGYRPLILERGFPVKERVPEIRRFDRGENFHRENNYLFGEGGAGCFSDGKLTCRLSGPDVQWVLDRFVDCGARSSIVYEHRPHLGSNKLPMICRNFRRKIDALGGEFRFECRLEGLDVVNGQVQGIMTSSGYLKTSHVILGIGHSARDTYQMLYELGVPMFRKAFQLGLRIEQPQEQVNQHKYGREEYLSLLGAADYTMITKGKRDLYTFCMCAGGIVMPSVSEPEMFCTNGMSNSRHDTGYANSGVMTTIYPEEFGSEHPLAGVELQRKYESVAYALGKKNYLCPIQRAGDFLNQKKTDSSFSYAGTYQRGVVPTELHQVLPPVVLSQIENGLPVMDQKWRGGFLANAVLVGPEMRGSSPVRIDRERDTYQAPGFRGLYPVGEGAGYAGGIVSAAVDGLLSAKKLVEEFAPPGSAAEKLIHHQ</sequence>
<dbReference type="InterPro" id="IPR028348">
    <property type="entry name" value="FAD-binding_protein"/>
</dbReference>
<dbReference type="KEGG" id="gax:Pan161_61350"/>
<dbReference type="InterPro" id="IPR049516">
    <property type="entry name" value="FAD-depend_C"/>
</dbReference>
<dbReference type="Pfam" id="PF13450">
    <property type="entry name" value="NAD_binding_8"/>
    <property type="match status" value="1"/>
</dbReference>
<dbReference type="Gene3D" id="3.50.50.60">
    <property type="entry name" value="FAD/NAD(P)-binding domain"/>
    <property type="match status" value="2"/>
</dbReference>
<name>A0A517VN65_9PLAN</name>
<feature type="region of interest" description="Disordered" evidence="1">
    <location>
        <begin position="79"/>
        <end position="99"/>
    </location>
</feature>
<feature type="domain" description="FAD-dependent protein C-terminal" evidence="2">
    <location>
        <begin position="283"/>
        <end position="475"/>
    </location>
</feature>